<dbReference type="AlphaFoldDB" id="A0A8S9JYU8"/>
<proteinExistence type="predicted"/>
<gene>
    <name evidence="2" type="ORF">F2Q70_00034596</name>
</gene>
<dbReference type="InterPro" id="IPR044646">
    <property type="entry name" value="EMB1417-like"/>
</dbReference>
<dbReference type="EMBL" id="QGKY02000246">
    <property type="protein sequence ID" value="KAF2586768.1"/>
    <property type="molecule type" value="Genomic_DNA"/>
</dbReference>
<dbReference type="PANTHER" id="PTHR46782:SF2">
    <property type="entry name" value="OS07G0545900 PROTEIN"/>
    <property type="match status" value="1"/>
</dbReference>
<name>A0A8S9JYU8_BRACR</name>
<reference evidence="2" key="1">
    <citation type="submission" date="2019-12" db="EMBL/GenBank/DDBJ databases">
        <title>Genome sequencing and annotation of Brassica cretica.</title>
        <authorList>
            <person name="Studholme D.J."/>
            <person name="Sarris P.F."/>
        </authorList>
    </citation>
    <scope>NUCLEOTIDE SEQUENCE</scope>
    <source>
        <strain evidence="2">PFS-102/07</strain>
        <tissue evidence="2">Leaf</tissue>
    </source>
</reference>
<feature type="region of interest" description="Disordered" evidence="1">
    <location>
        <begin position="471"/>
        <end position="500"/>
    </location>
</feature>
<organism evidence="2">
    <name type="scientific">Brassica cretica</name>
    <name type="common">Mustard</name>
    <dbReference type="NCBI Taxonomy" id="69181"/>
    <lineage>
        <taxon>Eukaryota</taxon>
        <taxon>Viridiplantae</taxon>
        <taxon>Streptophyta</taxon>
        <taxon>Embryophyta</taxon>
        <taxon>Tracheophyta</taxon>
        <taxon>Spermatophyta</taxon>
        <taxon>Magnoliopsida</taxon>
        <taxon>eudicotyledons</taxon>
        <taxon>Gunneridae</taxon>
        <taxon>Pentapetalae</taxon>
        <taxon>rosids</taxon>
        <taxon>malvids</taxon>
        <taxon>Brassicales</taxon>
        <taxon>Brassicaceae</taxon>
        <taxon>Brassiceae</taxon>
        <taxon>Brassica</taxon>
    </lineage>
</organism>
<protein>
    <recommendedName>
        <fullName evidence="3">Pentatricopeptide repeat-containing protein</fullName>
    </recommendedName>
</protein>
<sequence>MPRLTKIKSLNIQPRDCVNGSEASGTVMALCNFNPILVRFPLQGSSKSQEFSSFSFLEFSSCLKAKSFRTWFSTQQVIMVDFVFKFSEAQAGEVKGSYGAIVKRKEVKKVGKNEHHLWKKNDSAGSGQKALNLVRMLSGLPNEKEAVYGALNKWVAWEVEFPIVAAAKALQILRKRSQWHRVIQLMHEADSQGQNLISLEKSRFSNGIGLNRYASAYQNKSLNIYPDCVNGSEVSRTVMALCNFNPILVRFPLQGSSKSQEFSSFSFLEFSSCLKAKRFGICIRAKTQQVIMVDFVFKFSETQAGEVKGSYGAIVKRKEVKKVGKNEHHLWKKNDSAGSGQKALNLVRMLSGLPNEKEAVYGALNKWVAWEVEFPIVAAAKALQILRKRSQWHRVIQVYAYPGHLGYGHSKKKLNTHWGSIKEFERGNEGTREKGLVFEPEGGERVGEEGERFSGGTSTELLIIPSIAFETKSTGTTAEGSTAEDPDMLEEETVATDGEA</sequence>
<feature type="compositionally biased region" description="Acidic residues" evidence="1">
    <location>
        <begin position="482"/>
        <end position="500"/>
    </location>
</feature>
<evidence type="ECO:0008006" key="3">
    <source>
        <dbReference type="Google" id="ProtNLM"/>
    </source>
</evidence>
<evidence type="ECO:0000313" key="2">
    <source>
        <dbReference type="EMBL" id="KAF2586768.1"/>
    </source>
</evidence>
<evidence type="ECO:0000256" key="1">
    <source>
        <dbReference type="SAM" id="MobiDB-lite"/>
    </source>
</evidence>
<comment type="caution">
    <text evidence="2">The sequence shown here is derived from an EMBL/GenBank/DDBJ whole genome shotgun (WGS) entry which is preliminary data.</text>
</comment>
<dbReference type="PANTHER" id="PTHR46782">
    <property type="entry name" value="OS01G0757700 PROTEIN"/>
    <property type="match status" value="1"/>
</dbReference>
<feature type="compositionally biased region" description="Polar residues" evidence="1">
    <location>
        <begin position="471"/>
        <end position="480"/>
    </location>
</feature>
<accession>A0A8S9JYU8</accession>